<dbReference type="EMBL" id="AP014704">
    <property type="protein sequence ID" value="BAQ47489.1"/>
    <property type="molecule type" value="Genomic_DNA"/>
</dbReference>
<feature type="domain" description="Metallo-beta-lactamase" evidence="5">
    <location>
        <begin position="96"/>
        <end position="299"/>
    </location>
</feature>
<name>A0A0C6FQA5_9HYPH</name>
<dbReference type="PROSITE" id="PS51318">
    <property type="entry name" value="TAT"/>
    <property type="match status" value="1"/>
</dbReference>
<organism evidence="6 7">
    <name type="scientific">Methylobacterium aquaticum</name>
    <dbReference type="NCBI Taxonomy" id="270351"/>
    <lineage>
        <taxon>Bacteria</taxon>
        <taxon>Pseudomonadati</taxon>
        <taxon>Pseudomonadota</taxon>
        <taxon>Alphaproteobacteria</taxon>
        <taxon>Hyphomicrobiales</taxon>
        <taxon>Methylobacteriaceae</taxon>
        <taxon>Methylobacterium</taxon>
    </lineage>
</organism>
<dbReference type="PANTHER" id="PTHR42978">
    <property type="entry name" value="QUORUM-QUENCHING LACTONASE YTNP-RELATED-RELATED"/>
    <property type="match status" value="1"/>
</dbReference>
<dbReference type="PATRIC" id="fig|270351.10.peg.4354"/>
<dbReference type="CDD" id="cd07720">
    <property type="entry name" value="OPHC2-like_MBL-fold"/>
    <property type="match status" value="1"/>
</dbReference>
<dbReference type="Pfam" id="PF00753">
    <property type="entry name" value="Lactamase_B"/>
    <property type="match status" value="1"/>
</dbReference>
<keyword evidence="3" id="KW-0378">Hydrolase</keyword>
<dbReference type="InterPro" id="IPR036866">
    <property type="entry name" value="RibonucZ/Hydroxyglut_hydro"/>
</dbReference>
<dbReference type="GO" id="GO:0016787">
    <property type="term" value="F:hydrolase activity"/>
    <property type="evidence" value="ECO:0007669"/>
    <property type="project" value="UniProtKB-KW"/>
</dbReference>
<evidence type="ECO:0000313" key="6">
    <source>
        <dbReference type="EMBL" id="BAQ47489.1"/>
    </source>
</evidence>
<comment type="similarity">
    <text evidence="1">Belongs to the metallo-beta-lactamase superfamily.</text>
</comment>
<gene>
    <name evidence="6" type="primary">gloB</name>
    <name evidence="6" type="ORF">Maq22A_c22540</name>
</gene>
<dbReference type="InterPro" id="IPR051013">
    <property type="entry name" value="MBL_superfamily_lactonases"/>
</dbReference>
<sequence length="327" mass="35244">MTIRQDGPSRRGLMLGAAAAAVATGLPGPAGAKAPMLRSQSPYFYRFALGDAEATMVSDGTLPLGDPHANFLGLTPAEMDAQLNSNFLPLSNAVLEQNILILNTGSKLVLFDTGMGALKLFGPTTGKLLTTMRQAGIDPNDIDAVVMSHAHVDHCGGCVGDDGKPHFPNAQYYISQADFDYWTDPAKVPASFGAFLDTARKNLLPIRDRLVFVKDGQEFLPGIQAIAAPGHSIGHTMFMITSGKDSLCYLGDLTHHPVLLMEKPLTEFAYDTDPKQSAQTRLKMLTMLAKNRIPVLAYHFAWPGIGHVAENGQGGFRYSPQAMKMEL</sequence>
<dbReference type="InterPro" id="IPR001279">
    <property type="entry name" value="Metallo-B-lactamas"/>
</dbReference>
<accession>A0A0C6FQA5</accession>
<evidence type="ECO:0000259" key="5">
    <source>
        <dbReference type="SMART" id="SM00849"/>
    </source>
</evidence>
<dbReference type="PANTHER" id="PTHR42978:SF6">
    <property type="entry name" value="QUORUM-QUENCHING LACTONASE YTNP-RELATED"/>
    <property type="match status" value="1"/>
</dbReference>
<dbReference type="SUPFAM" id="SSF56281">
    <property type="entry name" value="Metallo-hydrolase/oxidoreductase"/>
    <property type="match status" value="1"/>
</dbReference>
<dbReference type="AlphaFoldDB" id="A0A0C6FQA5"/>
<dbReference type="GO" id="GO:0046872">
    <property type="term" value="F:metal ion binding"/>
    <property type="evidence" value="ECO:0007669"/>
    <property type="project" value="UniProtKB-KW"/>
</dbReference>
<evidence type="ECO:0000313" key="7">
    <source>
        <dbReference type="Proteomes" id="UP000061432"/>
    </source>
</evidence>
<proteinExistence type="inferred from homology"/>
<evidence type="ECO:0000256" key="4">
    <source>
        <dbReference type="ARBA" id="ARBA00022833"/>
    </source>
</evidence>
<evidence type="ECO:0000256" key="2">
    <source>
        <dbReference type="ARBA" id="ARBA00022723"/>
    </source>
</evidence>
<dbReference type="KEGG" id="maqu:Maq22A_c22540"/>
<dbReference type="SMART" id="SM00849">
    <property type="entry name" value="Lactamase_B"/>
    <property type="match status" value="1"/>
</dbReference>
<dbReference type="Gene3D" id="3.60.15.10">
    <property type="entry name" value="Ribonuclease Z/Hydroxyacylglutathione hydrolase-like"/>
    <property type="match status" value="1"/>
</dbReference>
<dbReference type="Proteomes" id="UP000061432">
    <property type="component" value="Chromosome"/>
</dbReference>
<reference evidence="6 7" key="1">
    <citation type="journal article" date="2015" name="Genome Announc.">
        <title>Complete Genome Sequence of Methylobacterium aquaticum Strain 22A, Isolated from Racomitrium japonicum Moss.</title>
        <authorList>
            <person name="Tani A."/>
            <person name="Ogura Y."/>
            <person name="Hayashi T."/>
            <person name="Kimbara K."/>
        </authorList>
    </citation>
    <scope>NUCLEOTIDE SEQUENCE [LARGE SCALE GENOMIC DNA]</scope>
    <source>
        <strain evidence="6 7">MA-22A</strain>
    </source>
</reference>
<evidence type="ECO:0000256" key="1">
    <source>
        <dbReference type="ARBA" id="ARBA00007749"/>
    </source>
</evidence>
<keyword evidence="2" id="KW-0479">Metal-binding</keyword>
<evidence type="ECO:0000256" key="3">
    <source>
        <dbReference type="ARBA" id="ARBA00022801"/>
    </source>
</evidence>
<reference evidence="7" key="2">
    <citation type="submission" date="2015-01" db="EMBL/GenBank/DDBJ databases">
        <title>Complete genome sequence of Methylobacterium aquaticum strain 22A.</title>
        <authorList>
            <person name="Tani A."/>
            <person name="Ogura Y."/>
            <person name="Hayashi T."/>
        </authorList>
    </citation>
    <scope>NUCLEOTIDE SEQUENCE [LARGE SCALE GENOMIC DNA]</scope>
    <source>
        <strain evidence="7">MA-22A</strain>
    </source>
</reference>
<protein>
    <submittedName>
        <fullName evidence="6">Beta-lactamase</fullName>
    </submittedName>
</protein>
<keyword evidence="4" id="KW-0862">Zinc</keyword>
<dbReference type="STRING" id="270351.Maq22A_c22540"/>
<dbReference type="RefSeq" id="WP_060848436.1">
    <property type="nucleotide sequence ID" value="NZ_AP014704.1"/>
</dbReference>
<dbReference type="InterPro" id="IPR006311">
    <property type="entry name" value="TAT_signal"/>
</dbReference>